<gene>
    <name evidence="1" type="ORF">OUZ56_030118</name>
</gene>
<name>A0ABQ9ZQR8_9CRUS</name>
<proteinExistence type="predicted"/>
<keyword evidence="2" id="KW-1185">Reference proteome</keyword>
<organism evidence="1 2">
    <name type="scientific">Daphnia magna</name>
    <dbReference type="NCBI Taxonomy" id="35525"/>
    <lineage>
        <taxon>Eukaryota</taxon>
        <taxon>Metazoa</taxon>
        <taxon>Ecdysozoa</taxon>
        <taxon>Arthropoda</taxon>
        <taxon>Crustacea</taxon>
        <taxon>Branchiopoda</taxon>
        <taxon>Diplostraca</taxon>
        <taxon>Cladocera</taxon>
        <taxon>Anomopoda</taxon>
        <taxon>Daphniidae</taxon>
        <taxon>Daphnia</taxon>
    </lineage>
</organism>
<sequence>MTIQHRGHRPSSDFAFINTQRDLSVSSQIDRLHDPAIVSDDERFCLNGFLAANEMKRNID</sequence>
<accession>A0ABQ9ZQR8</accession>
<evidence type="ECO:0000313" key="2">
    <source>
        <dbReference type="Proteomes" id="UP001234178"/>
    </source>
</evidence>
<protein>
    <submittedName>
        <fullName evidence="1">Uncharacterized protein</fullName>
    </submittedName>
</protein>
<reference evidence="1 2" key="1">
    <citation type="journal article" date="2023" name="Nucleic Acids Res.">
        <title>The hologenome of Daphnia magna reveals possible DNA methylation and microbiome-mediated evolution of the host genome.</title>
        <authorList>
            <person name="Chaturvedi A."/>
            <person name="Li X."/>
            <person name="Dhandapani V."/>
            <person name="Marshall H."/>
            <person name="Kissane S."/>
            <person name="Cuenca-Cambronero M."/>
            <person name="Asole G."/>
            <person name="Calvet F."/>
            <person name="Ruiz-Romero M."/>
            <person name="Marangio P."/>
            <person name="Guigo R."/>
            <person name="Rago D."/>
            <person name="Mirbahai L."/>
            <person name="Eastwood N."/>
            <person name="Colbourne J.K."/>
            <person name="Zhou J."/>
            <person name="Mallon E."/>
            <person name="Orsini L."/>
        </authorList>
    </citation>
    <scope>NUCLEOTIDE SEQUENCE [LARGE SCALE GENOMIC DNA]</scope>
    <source>
        <strain evidence="1">LRV0_1</strain>
    </source>
</reference>
<dbReference type="EMBL" id="JAOYFB010000005">
    <property type="protein sequence ID" value="KAK4015128.1"/>
    <property type="molecule type" value="Genomic_DNA"/>
</dbReference>
<evidence type="ECO:0000313" key="1">
    <source>
        <dbReference type="EMBL" id="KAK4015128.1"/>
    </source>
</evidence>
<comment type="caution">
    <text evidence="1">The sequence shown here is derived from an EMBL/GenBank/DDBJ whole genome shotgun (WGS) entry which is preliminary data.</text>
</comment>
<dbReference type="Proteomes" id="UP001234178">
    <property type="component" value="Unassembled WGS sequence"/>
</dbReference>